<dbReference type="EMBL" id="FUZQ01000004">
    <property type="protein sequence ID" value="SKC68829.1"/>
    <property type="molecule type" value="Genomic_DNA"/>
</dbReference>
<keyword evidence="1" id="KW-0812">Transmembrane</keyword>
<reference evidence="2 3" key="1">
    <citation type="submission" date="2017-02" db="EMBL/GenBank/DDBJ databases">
        <authorList>
            <person name="Peterson S.W."/>
        </authorList>
    </citation>
    <scope>NUCLEOTIDE SEQUENCE [LARGE SCALE GENOMIC DNA]</scope>
    <source>
        <strain evidence="2 3">DSM 21481</strain>
    </source>
</reference>
<dbReference type="RefSeq" id="WP_079574907.1">
    <property type="nucleotide sequence ID" value="NZ_FUZQ01000004.1"/>
</dbReference>
<proteinExistence type="predicted"/>
<dbReference type="Proteomes" id="UP000189777">
    <property type="component" value="Unassembled WGS sequence"/>
</dbReference>
<dbReference type="OrthoDB" id="5195003at2"/>
<organism evidence="2 3">
    <name type="scientific">Krasilnikoviella flava</name>
    <dbReference type="NCBI Taxonomy" id="526729"/>
    <lineage>
        <taxon>Bacteria</taxon>
        <taxon>Bacillati</taxon>
        <taxon>Actinomycetota</taxon>
        <taxon>Actinomycetes</taxon>
        <taxon>Micrococcales</taxon>
        <taxon>Promicromonosporaceae</taxon>
        <taxon>Krasilnikoviella</taxon>
    </lineage>
</organism>
<evidence type="ECO:0000313" key="3">
    <source>
        <dbReference type="Proteomes" id="UP000189777"/>
    </source>
</evidence>
<sequence>MEILKKAATWTGVALTAVCGVVLLGGGKVTSGILLIATAFVMVLPVRHRLPRGVRVALLCAVLAVVVVNVSTTELPGSSHGMVAACGDESAGTFTPTGYKFLDQLRYILGNFLAQAAPS</sequence>
<keyword evidence="1" id="KW-1133">Transmembrane helix</keyword>
<protein>
    <submittedName>
        <fullName evidence="2">Uncharacterized protein</fullName>
    </submittedName>
</protein>
<keyword evidence="1" id="KW-0472">Membrane</keyword>
<feature type="transmembrane region" description="Helical" evidence="1">
    <location>
        <begin position="29"/>
        <end position="46"/>
    </location>
</feature>
<feature type="transmembrane region" description="Helical" evidence="1">
    <location>
        <begin position="7"/>
        <end position="23"/>
    </location>
</feature>
<evidence type="ECO:0000313" key="2">
    <source>
        <dbReference type="EMBL" id="SKC68829.1"/>
    </source>
</evidence>
<keyword evidence="3" id="KW-1185">Reference proteome</keyword>
<dbReference type="AlphaFoldDB" id="A0A1T5KZN5"/>
<gene>
    <name evidence="2" type="ORF">SAMN04324258_2629</name>
</gene>
<name>A0A1T5KZN5_9MICO</name>
<evidence type="ECO:0000256" key="1">
    <source>
        <dbReference type="SAM" id="Phobius"/>
    </source>
</evidence>
<feature type="transmembrane region" description="Helical" evidence="1">
    <location>
        <begin position="53"/>
        <end position="72"/>
    </location>
</feature>
<accession>A0A1T5KZN5</accession>